<dbReference type="GO" id="GO:0005886">
    <property type="term" value="C:plasma membrane"/>
    <property type="evidence" value="ECO:0007669"/>
    <property type="project" value="TreeGrafter"/>
</dbReference>
<keyword evidence="3" id="KW-0597">Phosphoprotein</keyword>
<dbReference type="SUPFAM" id="SSF55874">
    <property type="entry name" value="ATPase domain of HSP90 chaperone/DNA topoisomerase II/histidine kinase"/>
    <property type="match status" value="1"/>
</dbReference>
<dbReference type="OrthoDB" id="174578at2"/>
<keyword evidence="5" id="KW-0418">Kinase</keyword>
<dbReference type="Gene3D" id="3.30.565.10">
    <property type="entry name" value="Histidine kinase-like ATPase, C-terminal domain"/>
    <property type="match status" value="1"/>
</dbReference>
<evidence type="ECO:0000259" key="8">
    <source>
        <dbReference type="PROSITE" id="PS50109"/>
    </source>
</evidence>
<dbReference type="SUPFAM" id="SSF53850">
    <property type="entry name" value="Periplasmic binding protein-like II"/>
    <property type="match status" value="2"/>
</dbReference>
<accession>A0A4U2ZB83</accession>
<keyword evidence="10" id="KW-1185">Reference proteome</keyword>
<dbReference type="InterPro" id="IPR001638">
    <property type="entry name" value="Solute-binding_3/MltF_N"/>
</dbReference>
<dbReference type="Proteomes" id="UP000309561">
    <property type="component" value="Unassembled WGS sequence"/>
</dbReference>
<evidence type="ECO:0000256" key="6">
    <source>
        <dbReference type="SAM" id="Coils"/>
    </source>
</evidence>
<dbReference type="PANTHER" id="PTHR43047">
    <property type="entry name" value="TWO-COMPONENT HISTIDINE PROTEIN KINASE"/>
    <property type="match status" value="1"/>
</dbReference>
<dbReference type="CDD" id="cd16922">
    <property type="entry name" value="HATPase_EvgS-ArcB-TorS-like"/>
    <property type="match status" value="1"/>
</dbReference>
<evidence type="ECO:0000256" key="2">
    <source>
        <dbReference type="ARBA" id="ARBA00012438"/>
    </source>
</evidence>
<dbReference type="InterPro" id="IPR036097">
    <property type="entry name" value="HisK_dim/P_sf"/>
</dbReference>
<keyword evidence="7" id="KW-0732">Signal</keyword>
<evidence type="ECO:0000256" key="7">
    <source>
        <dbReference type="SAM" id="SignalP"/>
    </source>
</evidence>
<dbReference type="AlphaFoldDB" id="A0A4U2ZB83"/>
<evidence type="ECO:0000313" key="10">
    <source>
        <dbReference type="Proteomes" id="UP000309561"/>
    </source>
</evidence>
<dbReference type="CDD" id="cd13708">
    <property type="entry name" value="PBP2_BvgS_like_1"/>
    <property type="match status" value="1"/>
</dbReference>
<keyword evidence="4" id="KW-0808">Transferase</keyword>
<dbReference type="SMART" id="SM00388">
    <property type="entry name" value="HisKA"/>
    <property type="match status" value="1"/>
</dbReference>
<dbReference type="SUPFAM" id="SSF47384">
    <property type="entry name" value="Homodimeric domain of signal transducing histidine kinase"/>
    <property type="match status" value="1"/>
</dbReference>
<name>A0A4U2ZB83_9BACT</name>
<dbReference type="EC" id="2.7.13.3" evidence="2"/>
<comment type="catalytic activity">
    <reaction evidence="1">
        <text>ATP + protein L-histidine = ADP + protein N-phospho-L-histidine.</text>
        <dbReference type="EC" id="2.7.13.3"/>
    </reaction>
</comment>
<dbReference type="SMART" id="SM00387">
    <property type="entry name" value="HATPase_c"/>
    <property type="match status" value="1"/>
</dbReference>
<gene>
    <name evidence="9" type="ORF">FCU45_03500</name>
</gene>
<evidence type="ECO:0000256" key="1">
    <source>
        <dbReference type="ARBA" id="ARBA00000085"/>
    </source>
</evidence>
<dbReference type="Pfam" id="PF00512">
    <property type="entry name" value="HisKA"/>
    <property type="match status" value="1"/>
</dbReference>
<dbReference type="InterPro" id="IPR003594">
    <property type="entry name" value="HATPase_dom"/>
</dbReference>
<dbReference type="InterPro" id="IPR003661">
    <property type="entry name" value="HisK_dim/P_dom"/>
</dbReference>
<keyword evidence="6" id="KW-0175">Coiled coil</keyword>
<dbReference type="InterPro" id="IPR005467">
    <property type="entry name" value="His_kinase_dom"/>
</dbReference>
<dbReference type="CDD" id="cd00082">
    <property type="entry name" value="HisKA"/>
    <property type="match status" value="1"/>
</dbReference>
<dbReference type="SMART" id="SM00062">
    <property type="entry name" value="PBPb"/>
    <property type="match status" value="1"/>
</dbReference>
<dbReference type="Pfam" id="PF02518">
    <property type="entry name" value="HATPase_c"/>
    <property type="match status" value="1"/>
</dbReference>
<dbReference type="GO" id="GO:0009927">
    <property type="term" value="F:histidine phosphotransfer kinase activity"/>
    <property type="evidence" value="ECO:0007669"/>
    <property type="project" value="TreeGrafter"/>
</dbReference>
<dbReference type="Pfam" id="PF09084">
    <property type="entry name" value="NMT1"/>
    <property type="match status" value="1"/>
</dbReference>
<proteinExistence type="predicted"/>
<protein>
    <recommendedName>
        <fullName evidence="2">histidine kinase</fullName>
        <ecNumber evidence="2">2.7.13.3</ecNumber>
    </recommendedName>
</protein>
<evidence type="ECO:0000256" key="3">
    <source>
        <dbReference type="ARBA" id="ARBA00022553"/>
    </source>
</evidence>
<organism evidence="9 10">
    <name type="scientific">Sulfurimonas crateris</name>
    <dbReference type="NCBI Taxonomy" id="2574727"/>
    <lineage>
        <taxon>Bacteria</taxon>
        <taxon>Pseudomonadati</taxon>
        <taxon>Campylobacterota</taxon>
        <taxon>Epsilonproteobacteria</taxon>
        <taxon>Campylobacterales</taxon>
        <taxon>Sulfurimonadaceae</taxon>
        <taxon>Sulfurimonas</taxon>
    </lineage>
</organism>
<dbReference type="RefSeq" id="WP_137012327.1">
    <property type="nucleotide sequence ID" value="NZ_SZPX01000002.1"/>
</dbReference>
<dbReference type="PROSITE" id="PS50109">
    <property type="entry name" value="HIS_KIN"/>
    <property type="match status" value="1"/>
</dbReference>
<dbReference type="Gene3D" id="3.40.190.10">
    <property type="entry name" value="Periplasmic binding protein-like II"/>
    <property type="match status" value="4"/>
</dbReference>
<dbReference type="Pfam" id="PF00497">
    <property type="entry name" value="SBP_bac_3"/>
    <property type="match status" value="1"/>
</dbReference>
<feature type="domain" description="Histidine kinase" evidence="8">
    <location>
        <begin position="623"/>
        <end position="840"/>
    </location>
</feature>
<dbReference type="Gene3D" id="1.10.287.130">
    <property type="match status" value="1"/>
</dbReference>
<feature type="signal peptide" evidence="7">
    <location>
        <begin position="1"/>
        <end position="16"/>
    </location>
</feature>
<dbReference type="InterPro" id="IPR015168">
    <property type="entry name" value="SsuA/THI5"/>
</dbReference>
<dbReference type="PRINTS" id="PR00344">
    <property type="entry name" value="BCTRLSENSOR"/>
</dbReference>
<dbReference type="InterPro" id="IPR036890">
    <property type="entry name" value="HATPase_C_sf"/>
</dbReference>
<dbReference type="InterPro" id="IPR004358">
    <property type="entry name" value="Sig_transdc_His_kin-like_C"/>
</dbReference>
<comment type="caution">
    <text evidence="9">The sequence shown here is derived from an EMBL/GenBank/DDBJ whole genome shotgun (WGS) entry which is preliminary data.</text>
</comment>
<feature type="chain" id="PRO_5020345696" description="histidine kinase" evidence="7">
    <location>
        <begin position="17"/>
        <end position="931"/>
    </location>
</feature>
<evidence type="ECO:0000313" key="9">
    <source>
        <dbReference type="EMBL" id="TKI70361.1"/>
    </source>
</evidence>
<dbReference type="FunFam" id="3.30.565.10:FF:000010">
    <property type="entry name" value="Sensor histidine kinase RcsC"/>
    <property type="match status" value="1"/>
</dbReference>
<dbReference type="EMBL" id="SZPX01000002">
    <property type="protein sequence ID" value="TKI70361.1"/>
    <property type="molecule type" value="Genomic_DNA"/>
</dbReference>
<evidence type="ECO:0000256" key="4">
    <source>
        <dbReference type="ARBA" id="ARBA00022679"/>
    </source>
</evidence>
<dbReference type="GO" id="GO:0000155">
    <property type="term" value="F:phosphorelay sensor kinase activity"/>
    <property type="evidence" value="ECO:0007669"/>
    <property type="project" value="InterPro"/>
</dbReference>
<evidence type="ECO:0000256" key="5">
    <source>
        <dbReference type="ARBA" id="ARBA00022777"/>
    </source>
</evidence>
<dbReference type="PANTHER" id="PTHR43047:SF68">
    <property type="entry name" value="HISTIDINE KINASE 5"/>
    <property type="match status" value="1"/>
</dbReference>
<feature type="coiled-coil region" evidence="6">
    <location>
        <begin position="593"/>
        <end position="623"/>
    </location>
</feature>
<sequence>MLKLLTLLLFSTTIMASIQKVSVQLEWKHQFEFAGFYAAIEKGYYREIGLDVELREYANGIDISDEVIEKRAEFGVSSSSLILDRLQNKPVVLIASYFKQNTLGFAVKPEITTVEQLRGKKIMALPYEIDHTSIGVLLKEGGVKSSDYTLVTHDFSIDKFRSGEVDAMSIFISNQPYFFDKEGIKYNILNPADFGIYSYDVELFTSDELARNNPDMVEKFAVATNRGWEYAFKHKKEIIDLIYDKYSQAKSKESLLYEAIVVERLFKTNIFKVGAVVPELIKLNAQMYAKLGLLKDGFELSELLNNYTFDNLKESGYITYKSENILNEQISTLSEYEKSYLESKKVIKACVDPNWMPFESIQEGKHVGLSADYFELFKRDLSIPIEVVKTDNWMQSLEFARARKCDILPLAMETKERKEYLDFTSPYLRIPVVLATRPNVAFIADFESVGDKKIGIPEGYSYNEILKRRYPSLNIVDVKSAKDGLEMVRSGELFGYIGTLASVGYFFQKEFTGELKIAGKFEDMWELGIGVRNDDPTLLAVFEKAIYSVSDDEKQKILNKWVAINYENGVNYSLIWKILAVAGVIALGVTYWIRKLSLLNKELENARAKAEEASKTKSNFLANMSHEIRTPMNSIVSMAYLIKKNITTQPLLQYVQIIENASNDLLSLLNDILDLSKIEAKKMRINKSDFNLIEVLDSISNITKIKAAEKGLAFEIIYDKTDEMYVYGDSLRIMQVLSNLTSNAVKFTHSGYVKLFVNRLSNSRFRFMVSDTGIGLSQQQIENLFNSFTQADESTTRKYGGTGLGLAICRELVELMGGKIWVESTFGEGSSFIFEIELEQLRPTLKTDERTKDKNPLDEVKGALEISQEQREALFLKLRSAVASRRPKMCEPIVQEIEMYDLDEEDKELFEKVKRLIQKYKFSEAKELLNA</sequence>
<reference evidence="9 10" key="1">
    <citation type="submission" date="2019-04" db="EMBL/GenBank/DDBJ databases">
        <title>Sulfurimonas crateris sp. nov. a facultative anaerobic sulfur-oxidizing chemolithautotrophic bacterium isolated from a terrestrial mud vulcano.</title>
        <authorList>
            <person name="Ratnikova N.M."/>
            <person name="Slobodkin A.I."/>
            <person name="Merkel A.Y."/>
            <person name="Novikov A."/>
            <person name="Bonch-Osmolovskaya E.A."/>
            <person name="Slobodkina G.B."/>
        </authorList>
    </citation>
    <scope>NUCLEOTIDE SEQUENCE [LARGE SCALE GENOMIC DNA]</scope>
    <source>
        <strain evidence="9 10">SN118</strain>
    </source>
</reference>